<evidence type="ECO:0000256" key="4">
    <source>
        <dbReference type="ARBA" id="ARBA00023125"/>
    </source>
</evidence>
<dbReference type="PANTHER" id="PTHR45714:SF79">
    <property type="entry name" value="HOMEOBOX ASSOCIATED LEUCINE ZIPPER PROTEIN"/>
    <property type="match status" value="1"/>
</dbReference>
<dbReference type="InterPro" id="IPR003106">
    <property type="entry name" value="Leu_zip_homeo"/>
</dbReference>
<evidence type="ECO:0000256" key="11">
    <source>
        <dbReference type="SAM" id="MobiDB-lite"/>
    </source>
</evidence>
<dbReference type="GO" id="GO:0043565">
    <property type="term" value="F:sequence-specific DNA binding"/>
    <property type="evidence" value="ECO:0007669"/>
    <property type="project" value="InterPro"/>
</dbReference>
<dbReference type="CDD" id="cd00086">
    <property type="entry name" value="homeodomain"/>
    <property type="match status" value="1"/>
</dbReference>
<evidence type="ECO:0000256" key="6">
    <source>
        <dbReference type="ARBA" id="ARBA00023163"/>
    </source>
</evidence>
<comment type="subcellular location">
    <subcellularLocation>
        <location evidence="1 8 9">Nucleus</location>
    </subcellularLocation>
</comment>
<dbReference type="KEGG" id="egr:104449225"/>
<gene>
    <name evidence="13" type="ORF">EUGRSUZ_F02206</name>
</gene>
<dbReference type="AlphaFoldDB" id="A0A059BRL6"/>
<organism evidence="13">
    <name type="scientific">Eucalyptus grandis</name>
    <name type="common">Flooded gum</name>
    <dbReference type="NCBI Taxonomy" id="71139"/>
    <lineage>
        <taxon>Eukaryota</taxon>
        <taxon>Viridiplantae</taxon>
        <taxon>Streptophyta</taxon>
        <taxon>Embryophyta</taxon>
        <taxon>Tracheophyta</taxon>
        <taxon>Spermatophyta</taxon>
        <taxon>Magnoliopsida</taxon>
        <taxon>eudicotyledons</taxon>
        <taxon>Gunneridae</taxon>
        <taxon>Pentapetalae</taxon>
        <taxon>rosids</taxon>
        <taxon>malvids</taxon>
        <taxon>Myrtales</taxon>
        <taxon>Myrtaceae</taxon>
        <taxon>Myrtoideae</taxon>
        <taxon>Eucalypteae</taxon>
        <taxon>Eucalyptus</taxon>
    </lineage>
</organism>
<dbReference type="InParanoid" id="A0A059BRL6"/>
<dbReference type="eggNOG" id="KOG0483">
    <property type="taxonomic scope" value="Eukaryota"/>
</dbReference>
<dbReference type="InterPro" id="IPR009057">
    <property type="entry name" value="Homeodomain-like_sf"/>
</dbReference>
<protein>
    <recommendedName>
        <fullName evidence="12">Homeobox domain-containing protein</fullName>
    </recommendedName>
</protein>
<dbReference type="STRING" id="71139.A0A059BRL6"/>
<evidence type="ECO:0000313" key="13">
    <source>
        <dbReference type="EMBL" id="KCW68594.1"/>
    </source>
</evidence>
<keyword evidence="4 8" id="KW-0238">DNA-binding</keyword>
<feature type="coiled-coil region" evidence="10">
    <location>
        <begin position="172"/>
        <end position="206"/>
    </location>
</feature>
<dbReference type="PROSITE" id="PS50071">
    <property type="entry name" value="HOMEOBOX_2"/>
    <property type="match status" value="1"/>
</dbReference>
<reference evidence="13" key="1">
    <citation type="submission" date="2013-07" db="EMBL/GenBank/DDBJ databases">
        <title>The genome of Eucalyptus grandis.</title>
        <authorList>
            <person name="Schmutz J."/>
            <person name="Hayes R."/>
            <person name="Myburg A."/>
            <person name="Tuskan G."/>
            <person name="Grattapaglia D."/>
            <person name="Rokhsar D.S."/>
        </authorList>
    </citation>
    <scope>NUCLEOTIDE SEQUENCE</scope>
    <source>
        <tissue evidence="13">Leaf extractions</tissue>
    </source>
</reference>
<evidence type="ECO:0000256" key="7">
    <source>
        <dbReference type="ARBA" id="ARBA00023242"/>
    </source>
</evidence>
<keyword evidence="3" id="KW-0805">Transcription regulation</keyword>
<feature type="region of interest" description="Disordered" evidence="11">
    <location>
        <begin position="56"/>
        <end position="116"/>
    </location>
</feature>
<dbReference type="InterPro" id="IPR050762">
    <property type="entry name" value="HD-ZIP_Homeobox_LZ_Class_II"/>
</dbReference>
<keyword evidence="5 8" id="KW-0371">Homeobox</keyword>
<dbReference type="EMBL" id="KK198758">
    <property type="protein sequence ID" value="KCW68594.1"/>
    <property type="molecule type" value="Genomic_DNA"/>
</dbReference>
<dbReference type="PROSITE" id="PS00027">
    <property type="entry name" value="HOMEOBOX_1"/>
    <property type="match status" value="1"/>
</dbReference>
<dbReference type="PANTHER" id="PTHR45714">
    <property type="entry name" value="HOMEOBOX-LEUCINE ZIPPER PROTEIN HAT14"/>
    <property type="match status" value="1"/>
</dbReference>
<dbReference type="GO" id="GO:0000981">
    <property type="term" value="F:DNA-binding transcription factor activity, RNA polymerase II-specific"/>
    <property type="evidence" value="ECO:0007669"/>
    <property type="project" value="InterPro"/>
</dbReference>
<feature type="compositionally biased region" description="Low complexity" evidence="11">
    <location>
        <begin position="70"/>
        <end position="81"/>
    </location>
</feature>
<dbReference type="SMART" id="SM00389">
    <property type="entry name" value="HOX"/>
    <property type="match status" value="1"/>
</dbReference>
<dbReference type="OrthoDB" id="6159439at2759"/>
<dbReference type="Gene3D" id="1.10.10.60">
    <property type="entry name" value="Homeodomain-like"/>
    <property type="match status" value="1"/>
</dbReference>
<evidence type="ECO:0000256" key="3">
    <source>
        <dbReference type="ARBA" id="ARBA00023015"/>
    </source>
</evidence>
<dbReference type="SUPFAM" id="SSF46689">
    <property type="entry name" value="Homeodomain-like"/>
    <property type="match status" value="1"/>
</dbReference>
<comment type="similarity">
    <text evidence="2">Belongs to the HD-ZIP homeobox family. Class II subfamily.</text>
</comment>
<dbReference type="OMA" id="CERIAHP"/>
<dbReference type="Gramene" id="KCW68594">
    <property type="protein sequence ID" value="KCW68594"/>
    <property type="gene ID" value="EUGRSUZ_F02206"/>
</dbReference>
<evidence type="ECO:0000256" key="10">
    <source>
        <dbReference type="SAM" id="Coils"/>
    </source>
</evidence>
<dbReference type="Pfam" id="PF02183">
    <property type="entry name" value="HALZ"/>
    <property type="match status" value="1"/>
</dbReference>
<evidence type="ECO:0000256" key="1">
    <source>
        <dbReference type="ARBA" id="ARBA00004123"/>
    </source>
</evidence>
<evidence type="ECO:0000256" key="9">
    <source>
        <dbReference type="RuleBase" id="RU000682"/>
    </source>
</evidence>
<accession>A0A059BRL6</accession>
<dbReference type="SMART" id="SM00340">
    <property type="entry name" value="HALZ"/>
    <property type="match status" value="1"/>
</dbReference>
<evidence type="ECO:0000259" key="12">
    <source>
        <dbReference type="PROSITE" id="PS50071"/>
    </source>
</evidence>
<proteinExistence type="inferred from homology"/>
<evidence type="ECO:0000256" key="8">
    <source>
        <dbReference type="PROSITE-ProRule" id="PRU00108"/>
    </source>
</evidence>
<sequence>MCPIDSGRSFDTSLSLGLGCYGDPEDHEIKIKKPLAKLSGNSTCLTIGLPGGEACGLGSASGDEVRNIPSRSASSFSNSSSAKREKAEQGEEEAVERGTGSPRATINIEDEDEFSPRKKLRLSKAQSSILEESFKAHTTLNTKQKHDLANRLNLRPRQVEVWFQNRRARTKLKQTEVECEMLKKCCETLKEENRRLKKELQELKSLKPTASVYRQIPAAALPLCPSCERIAHPEFPFSTESRLWPAHPSAAC</sequence>
<evidence type="ECO:0000256" key="5">
    <source>
        <dbReference type="ARBA" id="ARBA00023155"/>
    </source>
</evidence>
<dbReference type="Pfam" id="PF00046">
    <property type="entry name" value="Homeodomain"/>
    <property type="match status" value="1"/>
</dbReference>
<keyword evidence="6" id="KW-0804">Transcription</keyword>
<name>A0A059BRL6_EUCGR</name>
<keyword evidence="10" id="KW-0175">Coiled coil</keyword>
<dbReference type="InterPro" id="IPR017970">
    <property type="entry name" value="Homeobox_CS"/>
</dbReference>
<feature type="domain" description="Homeobox" evidence="12">
    <location>
        <begin position="113"/>
        <end position="173"/>
    </location>
</feature>
<dbReference type="GO" id="GO:0005634">
    <property type="term" value="C:nucleus"/>
    <property type="evidence" value="ECO:0007669"/>
    <property type="project" value="UniProtKB-SubCell"/>
</dbReference>
<evidence type="ECO:0000256" key="2">
    <source>
        <dbReference type="ARBA" id="ARBA00006074"/>
    </source>
</evidence>
<keyword evidence="7 8" id="KW-0539">Nucleus</keyword>
<dbReference type="InterPro" id="IPR001356">
    <property type="entry name" value="HD"/>
</dbReference>
<feature type="DNA-binding region" description="Homeobox" evidence="8">
    <location>
        <begin position="115"/>
        <end position="174"/>
    </location>
</feature>